<name>A0A558IMY1_9CORY</name>
<dbReference type="GO" id="GO:0006284">
    <property type="term" value="P:base-excision repair"/>
    <property type="evidence" value="ECO:0007669"/>
    <property type="project" value="InterPro"/>
</dbReference>
<dbReference type="Proteomes" id="UP000320648">
    <property type="component" value="Unassembled WGS sequence"/>
</dbReference>
<gene>
    <name evidence="2" type="ORF">FQN05_08775</name>
</gene>
<accession>A0A558IMY1</accession>
<comment type="caution">
    <text evidence="2">The sequence shown here is derived from an EMBL/GenBank/DDBJ whole genome shotgun (WGS) entry which is preliminary data.</text>
</comment>
<dbReference type="PANTHER" id="PTHR30037:SF4">
    <property type="entry name" value="DNA-3-METHYLADENINE GLYCOSYLASE I"/>
    <property type="match status" value="1"/>
</dbReference>
<keyword evidence="1" id="KW-0862">Zinc</keyword>
<dbReference type="InterPro" id="IPR005019">
    <property type="entry name" value="Adenine_glyco"/>
</dbReference>
<sequence>MTSTQMANDTRLVYDSAGLGRPAWAMTSPLLLEYYDTEWGMPVHEESALLERLCLEGFQAGLSWELVLRKREAFRAAFVGFDADLLASFGEEEVERLMNNAGIIRNRLKINAVLNNATATVALRETGGLDEFIWSFLPADTIAPESEEDIPKYTQEALDMSKALKKAGFKFVGPVTCFSLMTAIGMVDAHLVGSHRRGTSGIWPAQGPGGLTNSAGC</sequence>
<dbReference type="RefSeq" id="WP_158381776.1">
    <property type="nucleotide sequence ID" value="NZ_VMTX01000011.1"/>
</dbReference>
<organism evidence="2 3">
    <name type="scientific">Corynebacterium aurimucosum</name>
    <dbReference type="NCBI Taxonomy" id="169292"/>
    <lineage>
        <taxon>Bacteria</taxon>
        <taxon>Bacillati</taxon>
        <taxon>Actinomycetota</taxon>
        <taxon>Actinomycetes</taxon>
        <taxon>Mycobacteriales</taxon>
        <taxon>Corynebacteriaceae</taxon>
        <taxon>Corynebacterium</taxon>
    </lineage>
</organism>
<dbReference type="GO" id="GO:0046872">
    <property type="term" value="F:metal ion binding"/>
    <property type="evidence" value="ECO:0007669"/>
    <property type="project" value="UniProtKB-KW"/>
</dbReference>
<evidence type="ECO:0000256" key="1">
    <source>
        <dbReference type="PIRSR" id="PIRSR605019-1"/>
    </source>
</evidence>
<reference evidence="2 3" key="1">
    <citation type="submission" date="2019-07" db="EMBL/GenBank/DDBJ databases">
        <title>Draft genome of C. aurimucosum strain 15-4290.</title>
        <authorList>
            <person name="Pacheco L.G.C."/>
            <person name="Aguiar E.R.G.R."/>
            <person name="Navas J."/>
            <person name="Santos C.S."/>
            <person name="Rocha D.J.P.G."/>
        </authorList>
    </citation>
    <scope>NUCLEOTIDE SEQUENCE [LARGE SCALE GENOMIC DNA]</scope>
    <source>
        <strain evidence="2 3">15-4290</strain>
    </source>
</reference>
<dbReference type="EMBL" id="VMTX01000011">
    <property type="protein sequence ID" value="TVU82734.1"/>
    <property type="molecule type" value="Genomic_DNA"/>
</dbReference>
<dbReference type="Gene3D" id="1.10.340.30">
    <property type="entry name" value="Hypothetical protein, domain 2"/>
    <property type="match status" value="1"/>
</dbReference>
<dbReference type="SUPFAM" id="SSF48150">
    <property type="entry name" value="DNA-glycosylase"/>
    <property type="match status" value="1"/>
</dbReference>
<keyword evidence="1" id="KW-0479">Metal-binding</keyword>
<dbReference type="InterPro" id="IPR011257">
    <property type="entry name" value="DNA_glycosylase"/>
</dbReference>
<feature type="binding site" evidence="1">
    <location>
        <position position="190"/>
    </location>
    <ligand>
        <name>Zn(2+)</name>
        <dbReference type="ChEBI" id="CHEBI:29105"/>
    </ligand>
</feature>
<evidence type="ECO:0000313" key="3">
    <source>
        <dbReference type="Proteomes" id="UP000320648"/>
    </source>
</evidence>
<dbReference type="AlphaFoldDB" id="A0A558IMY1"/>
<dbReference type="InterPro" id="IPR052891">
    <property type="entry name" value="DNA-3mA_glycosylase"/>
</dbReference>
<protein>
    <submittedName>
        <fullName evidence="2">DNA-3-methyladenine glycosylase I</fullName>
    </submittedName>
</protein>
<dbReference type="PANTHER" id="PTHR30037">
    <property type="entry name" value="DNA-3-METHYLADENINE GLYCOSYLASE 1"/>
    <property type="match status" value="1"/>
</dbReference>
<evidence type="ECO:0000313" key="2">
    <source>
        <dbReference type="EMBL" id="TVU82734.1"/>
    </source>
</evidence>
<dbReference type="Pfam" id="PF03352">
    <property type="entry name" value="Adenine_glyco"/>
    <property type="match status" value="1"/>
</dbReference>
<dbReference type="GO" id="GO:0008725">
    <property type="term" value="F:DNA-3-methyladenine glycosylase activity"/>
    <property type="evidence" value="ECO:0007669"/>
    <property type="project" value="InterPro"/>
</dbReference>
<proteinExistence type="predicted"/>